<dbReference type="EMBL" id="LFJJ01000357">
    <property type="protein sequence ID" value="KND55819.1"/>
    <property type="molecule type" value="Genomic_DNA"/>
</dbReference>
<dbReference type="InterPro" id="IPR025861">
    <property type="entry name" value="CobT_VWA_dom"/>
</dbReference>
<name>A0A0L0M1C9_9BURK</name>
<dbReference type="AlphaFoldDB" id="A0A0L0M1C9"/>
<evidence type="ECO:0000313" key="3">
    <source>
        <dbReference type="Proteomes" id="UP000036959"/>
    </source>
</evidence>
<dbReference type="SMART" id="SM00327">
    <property type="entry name" value="VWA"/>
    <property type="match status" value="1"/>
</dbReference>
<dbReference type="EC" id="6.6.1.2" evidence="2"/>
<keyword evidence="2" id="KW-0436">Ligase</keyword>
<dbReference type="InterPro" id="IPR051928">
    <property type="entry name" value="NorD/CobT"/>
</dbReference>
<dbReference type="InterPro" id="IPR036465">
    <property type="entry name" value="vWFA_dom_sf"/>
</dbReference>
<protein>
    <submittedName>
        <fullName evidence="2">Aerobic cobaltochelatase CobT subunit</fullName>
        <ecNumber evidence="2">6.6.1.2</ecNumber>
    </submittedName>
</protein>
<keyword evidence="3" id="KW-1185">Reference proteome</keyword>
<dbReference type="Pfam" id="PF11775">
    <property type="entry name" value="CobT_C"/>
    <property type="match status" value="1"/>
</dbReference>
<evidence type="ECO:0000313" key="2">
    <source>
        <dbReference type="EMBL" id="KND55819.1"/>
    </source>
</evidence>
<gene>
    <name evidence="2" type="ORF">BVER_03557</name>
</gene>
<dbReference type="PANTHER" id="PTHR41248">
    <property type="entry name" value="NORD PROTEIN"/>
    <property type="match status" value="1"/>
</dbReference>
<sequence length="541" mass="59808">MSASLDTTALTRLARVLTGDPQIEAVMLPDGPRVERGRIVLPELDADDDLLTGYVDLLAARMKYGDARALAQVDAPVEQRLAQSIDDRRVCVQLLERYPGARHYLARWREHAASEIARGWHDMAWCDKLLWLIDRALWNEALSANERIDSLLATLNACEAQIDAARHARSTAESIAASRELVASVRMLASRAFNTMMFSSDADDTFDAENVSSEFLGGDQIAPSSSDKIATSDSIQSVILINNEGVRPFLSVPFTTEFDLVTDLTGKGNAIAWRNLLSLARAETASLKAKLERALRADEHTHWRREQERGELDRHALPRLAISPGYRTPFRVKRVAKGRDAAVSILIDRSGSMTGKKIELARLCAAALADALMQLAFDCEVLGYSSIESPEMRAAYDAALADGTPMRRFNRFVERLDLTVYKRFDSNALDGLVAIECGHENPDGEALAWAADRLTMHRAKRRILMVLSDGYPATGDGHPTVLRNDLHERVRDIAQKGIELIGVGVLDDAVEQFYPTSIVVRALHELPAQAFAVLATTLLNR</sequence>
<dbReference type="PANTHER" id="PTHR41248:SF1">
    <property type="entry name" value="NORD PROTEIN"/>
    <property type="match status" value="1"/>
</dbReference>
<reference evidence="3" key="1">
    <citation type="submission" date="2015-06" db="EMBL/GenBank/DDBJ databases">
        <title>Comparative genomics of Burkholderia leaf nodule symbionts.</title>
        <authorList>
            <person name="Carlier A."/>
            <person name="Eberl L."/>
            <person name="Pinto-Carbo M."/>
        </authorList>
    </citation>
    <scope>NUCLEOTIDE SEQUENCE [LARGE SCALE GENOMIC DNA]</scope>
    <source>
        <strain evidence="3">UZHbot4</strain>
    </source>
</reference>
<dbReference type="PATRIC" id="fig|242163.4.peg.4623"/>
<proteinExistence type="predicted"/>
<feature type="domain" description="VWFA" evidence="1">
    <location>
        <begin position="342"/>
        <end position="505"/>
    </location>
</feature>
<dbReference type="InterPro" id="IPR002035">
    <property type="entry name" value="VWF_A"/>
</dbReference>
<accession>A0A0L0M1C9</accession>
<dbReference type="PROSITE" id="PS50234">
    <property type="entry name" value="VWFA"/>
    <property type="match status" value="1"/>
</dbReference>
<evidence type="ECO:0000259" key="1">
    <source>
        <dbReference type="PROSITE" id="PS50234"/>
    </source>
</evidence>
<dbReference type="SUPFAM" id="SSF53300">
    <property type="entry name" value="vWA-like"/>
    <property type="match status" value="1"/>
</dbReference>
<comment type="caution">
    <text evidence="2">The sequence shown here is derived from an EMBL/GenBank/DDBJ whole genome shotgun (WGS) entry which is preliminary data.</text>
</comment>
<organism evidence="2 3">
    <name type="scientific">Candidatus Burkholderia verschuerenii</name>
    <dbReference type="NCBI Taxonomy" id="242163"/>
    <lineage>
        <taxon>Bacteria</taxon>
        <taxon>Pseudomonadati</taxon>
        <taxon>Pseudomonadota</taxon>
        <taxon>Betaproteobacteria</taxon>
        <taxon>Burkholderiales</taxon>
        <taxon>Burkholderiaceae</taxon>
        <taxon>Burkholderia</taxon>
    </lineage>
</organism>
<dbReference type="RefSeq" id="WP_050456132.1">
    <property type="nucleotide sequence ID" value="NZ_LFJJ01000357.1"/>
</dbReference>
<dbReference type="Proteomes" id="UP000036959">
    <property type="component" value="Unassembled WGS sequence"/>
</dbReference>
<dbReference type="GO" id="GO:0051116">
    <property type="term" value="F:cobaltochelatase activity"/>
    <property type="evidence" value="ECO:0007669"/>
    <property type="project" value="UniProtKB-EC"/>
</dbReference>
<dbReference type="Gene3D" id="3.40.50.410">
    <property type="entry name" value="von Willebrand factor, type A domain"/>
    <property type="match status" value="1"/>
</dbReference>